<dbReference type="InterPro" id="IPR001611">
    <property type="entry name" value="Leu-rich_rpt"/>
</dbReference>
<keyword evidence="2" id="KW-0677">Repeat</keyword>
<dbReference type="PANTHER" id="PTHR46652:SF3">
    <property type="entry name" value="LEUCINE-RICH REPEAT-CONTAINING PROTEIN 9"/>
    <property type="match status" value="1"/>
</dbReference>
<dbReference type="SMART" id="SM00365">
    <property type="entry name" value="LRR_SD22"/>
    <property type="match status" value="6"/>
</dbReference>
<evidence type="ECO:0000256" key="1">
    <source>
        <dbReference type="ARBA" id="ARBA00022614"/>
    </source>
</evidence>
<dbReference type="AlphaFoldDB" id="A0AA86UXY2"/>
<accession>A0AA86UXY2</accession>
<dbReference type="Pfam" id="PF12799">
    <property type="entry name" value="LRR_4"/>
    <property type="match status" value="1"/>
</dbReference>
<dbReference type="EMBL" id="CAXDID020000043">
    <property type="protein sequence ID" value="CAL6001292.1"/>
    <property type="molecule type" value="Genomic_DNA"/>
</dbReference>
<dbReference type="Gene3D" id="3.80.10.10">
    <property type="entry name" value="Ribonuclease Inhibitor"/>
    <property type="match status" value="2"/>
</dbReference>
<keyword evidence="5" id="KW-1185">Reference proteome</keyword>
<organism evidence="3">
    <name type="scientific">Hexamita inflata</name>
    <dbReference type="NCBI Taxonomy" id="28002"/>
    <lineage>
        <taxon>Eukaryota</taxon>
        <taxon>Metamonada</taxon>
        <taxon>Diplomonadida</taxon>
        <taxon>Hexamitidae</taxon>
        <taxon>Hexamitinae</taxon>
        <taxon>Hexamita</taxon>
    </lineage>
</organism>
<evidence type="ECO:0000313" key="5">
    <source>
        <dbReference type="Proteomes" id="UP001642409"/>
    </source>
</evidence>
<gene>
    <name evidence="4" type="ORF">HINF_LOCUS17371</name>
    <name evidence="3" type="ORF">HINF_LOCUS64035</name>
</gene>
<evidence type="ECO:0000256" key="2">
    <source>
        <dbReference type="ARBA" id="ARBA00022737"/>
    </source>
</evidence>
<dbReference type="SMART" id="SM00369">
    <property type="entry name" value="LRR_TYP"/>
    <property type="match status" value="4"/>
</dbReference>
<reference evidence="3" key="1">
    <citation type="submission" date="2023-06" db="EMBL/GenBank/DDBJ databases">
        <authorList>
            <person name="Kurt Z."/>
        </authorList>
    </citation>
    <scope>NUCLEOTIDE SEQUENCE</scope>
</reference>
<keyword evidence="1" id="KW-0433">Leucine-rich repeat</keyword>
<evidence type="ECO:0000313" key="3">
    <source>
        <dbReference type="EMBL" id="CAI9976390.1"/>
    </source>
</evidence>
<dbReference type="InterPro" id="IPR025875">
    <property type="entry name" value="Leu-rich_rpt_4"/>
</dbReference>
<dbReference type="InterPro" id="IPR032675">
    <property type="entry name" value="LRR_dom_sf"/>
</dbReference>
<dbReference type="InterPro" id="IPR003591">
    <property type="entry name" value="Leu-rich_rpt_typical-subtyp"/>
</dbReference>
<comment type="caution">
    <text evidence="3">The sequence shown here is derived from an EMBL/GenBank/DDBJ whole genome shotgun (WGS) entry which is preliminary data.</text>
</comment>
<protein>
    <submittedName>
        <fullName evidence="3">Leucine-rich repeat domain-containing protein</fullName>
    </submittedName>
    <submittedName>
        <fullName evidence="4">Leucine-rich_repeat domain-containing protein</fullName>
    </submittedName>
</protein>
<sequence>MQSHEIKSKENLLSHFNSSQKLEILNQEHMKNLLEIDVPPEIWEDASNRNLLSFNQEFVLETKKIRFVRRGIQYFHLVSFLTNLTELVLSDNNISDISAVSNLKNLKNLYLNYNDIEDISALKSLTDLTHLQLNSNRITSYILALPSLVELELSGNMLQDKSGLQHSLKLETLDLSETEITDLHTIPHQLFGLKALCLSSSNITEISYLSNFVGLQILNLGYNQWLQNIVPLKFCTQLIELIIYYTSVADIWPLQFMINLKALYMEHTQVVDLHPLQHLYKLERIISPYTRIIDVSPLQKLTKLDSLNFRQNQITNVETLKHHQNFSEYDFSNQKVPTSDELKFYNKILSVHSSQKQVRKIKTENRTSKFRELMTHQREYVNLNINEQIRAVNMKIEIWAQFIQNSNADQ</sequence>
<dbReference type="PROSITE" id="PS51450">
    <property type="entry name" value="LRR"/>
    <property type="match status" value="4"/>
</dbReference>
<dbReference type="Proteomes" id="UP001642409">
    <property type="component" value="Unassembled WGS sequence"/>
</dbReference>
<dbReference type="PANTHER" id="PTHR46652">
    <property type="entry name" value="LEUCINE-RICH REPEAT AND IQ DOMAIN-CONTAINING PROTEIN 1-RELATED"/>
    <property type="match status" value="1"/>
</dbReference>
<proteinExistence type="predicted"/>
<dbReference type="SUPFAM" id="SSF52058">
    <property type="entry name" value="L domain-like"/>
    <property type="match status" value="1"/>
</dbReference>
<dbReference type="InterPro" id="IPR050836">
    <property type="entry name" value="SDS22/Internalin_LRR"/>
</dbReference>
<reference evidence="4 5" key="2">
    <citation type="submission" date="2024-07" db="EMBL/GenBank/DDBJ databases">
        <authorList>
            <person name="Akdeniz Z."/>
        </authorList>
    </citation>
    <scope>NUCLEOTIDE SEQUENCE [LARGE SCALE GENOMIC DNA]</scope>
</reference>
<evidence type="ECO:0000313" key="4">
    <source>
        <dbReference type="EMBL" id="CAL6001292.1"/>
    </source>
</evidence>
<name>A0AA86UXY2_9EUKA</name>
<dbReference type="EMBL" id="CATOUU010001173">
    <property type="protein sequence ID" value="CAI9976390.1"/>
    <property type="molecule type" value="Genomic_DNA"/>
</dbReference>